<protein>
    <submittedName>
        <fullName evidence="2">Reverse transcriptase</fullName>
    </submittedName>
</protein>
<dbReference type="InterPro" id="IPR036397">
    <property type="entry name" value="RNaseH_sf"/>
</dbReference>
<keyword evidence="2" id="KW-0808">Transferase</keyword>
<reference evidence="3" key="1">
    <citation type="submission" date="2017-03" db="EMBL/GenBank/DDBJ databases">
        <title>Phytopthora megakarya and P. palmivora, two closely related causual agents of cacao black pod achieved similar genome size and gene model numbers by different mechanisms.</title>
        <authorList>
            <person name="Ali S."/>
            <person name="Shao J."/>
            <person name="Larry D.J."/>
            <person name="Kronmiller B."/>
            <person name="Shen D."/>
            <person name="Strem M.D."/>
            <person name="Melnick R.L."/>
            <person name="Guiltinan M.J."/>
            <person name="Tyler B.M."/>
            <person name="Meinhardt L.W."/>
            <person name="Bailey B.A."/>
        </authorList>
    </citation>
    <scope>NUCLEOTIDE SEQUENCE [LARGE SCALE GENOMIC DNA]</scope>
    <source>
        <strain evidence="3">zdho120</strain>
    </source>
</reference>
<organism evidence="2 3">
    <name type="scientific">Phytophthora megakarya</name>
    <dbReference type="NCBI Taxonomy" id="4795"/>
    <lineage>
        <taxon>Eukaryota</taxon>
        <taxon>Sar</taxon>
        <taxon>Stramenopiles</taxon>
        <taxon>Oomycota</taxon>
        <taxon>Peronosporomycetes</taxon>
        <taxon>Peronosporales</taxon>
        <taxon>Peronosporaceae</taxon>
        <taxon>Phytophthora</taxon>
    </lineage>
</organism>
<evidence type="ECO:0000313" key="2">
    <source>
        <dbReference type="EMBL" id="OWZ06859.1"/>
    </source>
</evidence>
<dbReference type="GO" id="GO:0003676">
    <property type="term" value="F:nucleic acid binding"/>
    <property type="evidence" value="ECO:0007669"/>
    <property type="project" value="InterPro"/>
</dbReference>
<dbReference type="AlphaFoldDB" id="A0A225VPB4"/>
<dbReference type="SUPFAM" id="SSF53098">
    <property type="entry name" value="Ribonuclease H-like"/>
    <property type="match status" value="1"/>
</dbReference>
<dbReference type="InterPro" id="IPR012337">
    <property type="entry name" value="RNaseH-like_sf"/>
</dbReference>
<keyword evidence="2" id="KW-0695">RNA-directed DNA polymerase</keyword>
<dbReference type="SUPFAM" id="SSF56672">
    <property type="entry name" value="DNA/RNA polymerases"/>
    <property type="match status" value="1"/>
</dbReference>
<name>A0A225VPB4_9STRA</name>
<evidence type="ECO:0000259" key="1">
    <source>
        <dbReference type="Pfam" id="PF17919"/>
    </source>
</evidence>
<dbReference type="STRING" id="4795.A0A225VPB4"/>
<keyword evidence="2" id="KW-0548">Nucleotidyltransferase</keyword>
<dbReference type="PANTHER" id="PTHR33064">
    <property type="entry name" value="POL PROTEIN"/>
    <property type="match status" value="1"/>
</dbReference>
<comment type="caution">
    <text evidence="2">The sequence shown here is derived from an EMBL/GenBank/DDBJ whole genome shotgun (WGS) entry which is preliminary data.</text>
</comment>
<sequence length="358" mass="39903">MIMIKPNLIGELQDPVKSLHRASDLMVAFTNLMNMLEEYGIDGGEVVFEFSLTIIEDSWKRLFKLLKALVWATTSLSSLGPTNKFPASVSSHSGFESAKASASSDIGSDNSTKPHFDPDRPRVIVVYANKWVISTALTQERKGVFWPVIFTSRSLKTNELNYQIVEKEVLTLLRVLDVCHTVLVSRSIKIVRCTKDEDEVLGTLTARITPREEVGETLVALAPKKRPRQVNAAPTPTVKLAEELIVVSFNGSARVKRGGETYIAIVWKLPEWTILTASSVYPTEMTVNEAEYHGLSLCLDLLAELDRGRLAICGDFNLMIRQMRGEIACKAPVLQLLRKKTMRGTLVVEVCQQRVSVQ</sequence>
<keyword evidence="3" id="KW-1185">Reference proteome</keyword>
<proteinExistence type="predicted"/>
<dbReference type="Proteomes" id="UP000198211">
    <property type="component" value="Unassembled WGS sequence"/>
</dbReference>
<dbReference type="InterPro" id="IPR051320">
    <property type="entry name" value="Viral_Replic_Matur_Polypro"/>
</dbReference>
<accession>A0A225VPB4</accession>
<dbReference type="Gene3D" id="3.30.420.10">
    <property type="entry name" value="Ribonuclease H-like superfamily/Ribonuclease H"/>
    <property type="match status" value="1"/>
</dbReference>
<dbReference type="Pfam" id="PF17919">
    <property type="entry name" value="RT_RNaseH_2"/>
    <property type="match status" value="1"/>
</dbReference>
<dbReference type="PANTHER" id="PTHR33064:SF37">
    <property type="entry name" value="RIBONUCLEASE H"/>
    <property type="match status" value="1"/>
</dbReference>
<dbReference type="InterPro" id="IPR041577">
    <property type="entry name" value="RT_RNaseH_2"/>
</dbReference>
<gene>
    <name evidence="2" type="ORF">PHMEG_00020833</name>
</gene>
<feature type="domain" description="Reverse transcriptase/retrotransposon-derived protein RNase H-like" evidence="1">
    <location>
        <begin position="115"/>
        <end position="190"/>
    </location>
</feature>
<evidence type="ECO:0000313" key="3">
    <source>
        <dbReference type="Proteomes" id="UP000198211"/>
    </source>
</evidence>
<dbReference type="InterPro" id="IPR043502">
    <property type="entry name" value="DNA/RNA_pol_sf"/>
</dbReference>
<dbReference type="GO" id="GO:0003964">
    <property type="term" value="F:RNA-directed DNA polymerase activity"/>
    <property type="evidence" value="ECO:0007669"/>
    <property type="project" value="UniProtKB-KW"/>
</dbReference>
<dbReference type="EMBL" id="NBNE01003790">
    <property type="protein sequence ID" value="OWZ06859.1"/>
    <property type="molecule type" value="Genomic_DNA"/>
</dbReference>
<dbReference type="OrthoDB" id="113969at2759"/>